<dbReference type="Proteomes" id="UP000286482">
    <property type="component" value="Unassembled WGS sequence"/>
</dbReference>
<dbReference type="RefSeq" id="WP_120356307.1">
    <property type="nucleotide sequence ID" value="NZ_RAQO01000009.1"/>
</dbReference>
<dbReference type="InterPro" id="IPR000182">
    <property type="entry name" value="GNAT_dom"/>
</dbReference>
<dbReference type="CDD" id="cd04301">
    <property type="entry name" value="NAT_SF"/>
    <property type="match status" value="1"/>
</dbReference>
<dbReference type="Gene3D" id="3.40.630.30">
    <property type="match status" value="1"/>
</dbReference>
<feature type="domain" description="N-acetyltransferase" evidence="1">
    <location>
        <begin position="5"/>
        <end position="173"/>
    </location>
</feature>
<reference evidence="2 3" key="1">
    <citation type="submission" date="2018-09" db="EMBL/GenBank/DDBJ databases">
        <authorList>
            <person name="Wang Z."/>
        </authorList>
    </citation>
    <scope>NUCLEOTIDE SEQUENCE [LARGE SCALE GENOMIC DNA]</scope>
    <source>
        <strain evidence="2 3">ALS 81</strain>
    </source>
</reference>
<keyword evidence="3" id="KW-1185">Reference proteome</keyword>
<protein>
    <submittedName>
        <fullName evidence="2">GNAT family N-acetyltransferase</fullName>
    </submittedName>
</protein>
<comment type="caution">
    <text evidence="2">The sequence shown here is derived from an EMBL/GenBank/DDBJ whole genome shotgun (WGS) entry which is preliminary data.</text>
</comment>
<dbReference type="SUPFAM" id="SSF55729">
    <property type="entry name" value="Acyl-CoA N-acyltransferases (Nat)"/>
    <property type="match status" value="1"/>
</dbReference>
<dbReference type="InterPro" id="IPR016181">
    <property type="entry name" value="Acyl_CoA_acyltransferase"/>
</dbReference>
<organism evidence="2 3">
    <name type="scientific">Alginatibacterium sediminis</name>
    <dbReference type="NCBI Taxonomy" id="2164068"/>
    <lineage>
        <taxon>Bacteria</taxon>
        <taxon>Pseudomonadati</taxon>
        <taxon>Pseudomonadota</taxon>
        <taxon>Gammaproteobacteria</taxon>
        <taxon>Alteromonadales</taxon>
        <taxon>Alteromonadaceae</taxon>
        <taxon>Alginatibacterium</taxon>
    </lineage>
</organism>
<proteinExistence type="predicted"/>
<dbReference type="OrthoDB" id="336415at2"/>
<keyword evidence="2" id="KW-0808">Transferase</keyword>
<evidence type="ECO:0000313" key="3">
    <source>
        <dbReference type="Proteomes" id="UP000286482"/>
    </source>
</evidence>
<gene>
    <name evidence="2" type="ORF">DBZ36_17755</name>
</gene>
<sequence length="173" mass="19721">MGKDILLRVAMPGDSRTIALVQLQAWRSAYNNIMCPEYLGSLNLDSLESHWHQALIQPSPGTTLVLECQERIVAFGVYGPARDSHFAGLGYAELCSINVSPDCWTMGYGKILIQEMEAQIKRRWPKLYLWVAQDNQRAINFYGKNGYHDSTQRRSNDSFSATPFTEQRFDKNI</sequence>
<name>A0A420E7J8_9ALTE</name>
<dbReference type="EMBL" id="RAQO01000009">
    <property type="protein sequence ID" value="RKF14496.1"/>
    <property type="molecule type" value="Genomic_DNA"/>
</dbReference>
<dbReference type="GO" id="GO:0016747">
    <property type="term" value="F:acyltransferase activity, transferring groups other than amino-acyl groups"/>
    <property type="evidence" value="ECO:0007669"/>
    <property type="project" value="InterPro"/>
</dbReference>
<accession>A0A420E7J8</accession>
<dbReference type="Pfam" id="PF00583">
    <property type="entry name" value="Acetyltransf_1"/>
    <property type="match status" value="1"/>
</dbReference>
<dbReference type="AlphaFoldDB" id="A0A420E7J8"/>
<evidence type="ECO:0000259" key="1">
    <source>
        <dbReference type="PROSITE" id="PS51186"/>
    </source>
</evidence>
<evidence type="ECO:0000313" key="2">
    <source>
        <dbReference type="EMBL" id="RKF14496.1"/>
    </source>
</evidence>
<dbReference type="PROSITE" id="PS51186">
    <property type="entry name" value="GNAT"/>
    <property type="match status" value="1"/>
</dbReference>